<name>A0A1G5MFE8_AFIMA</name>
<dbReference type="Pfam" id="PF18864">
    <property type="entry name" value="AbiTii"/>
    <property type="match status" value="1"/>
</dbReference>
<reference evidence="2 3" key="1">
    <citation type="submission" date="2016-10" db="EMBL/GenBank/DDBJ databases">
        <authorList>
            <person name="de Groot N.N."/>
        </authorList>
    </citation>
    <scope>NUCLEOTIDE SEQUENCE [LARGE SCALE GENOMIC DNA]</scope>
    <source>
        <strain evidence="2 3">DSM 2698</strain>
    </source>
</reference>
<dbReference type="RefSeq" id="WP_092809407.1">
    <property type="nucleotide sequence ID" value="NZ_FMVW01000001.1"/>
</dbReference>
<evidence type="ECO:0000313" key="2">
    <source>
        <dbReference type="EMBL" id="SCZ23895.1"/>
    </source>
</evidence>
<dbReference type="AlphaFoldDB" id="A0A1G5MFE8"/>
<dbReference type="EMBL" id="FMVW01000001">
    <property type="protein sequence ID" value="SCZ23895.1"/>
    <property type="molecule type" value="Genomic_DNA"/>
</dbReference>
<evidence type="ECO:0000313" key="3">
    <source>
        <dbReference type="Proteomes" id="UP000199347"/>
    </source>
</evidence>
<keyword evidence="3" id="KW-1185">Reference proteome</keyword>
<protein>
    <recommendedName>
        <fullName evidence="1">AbiTii domain-containing protein</fullName>
    </recommendedName>
</protein>
<sequence>MTGLISTIQQEALDPNVDVTTLLRKVKLAAVKLELGTVEEWVTCELSGYNDAEVPEYRLIRGRLRALNPIHGLIPLNIEDPDLHQELAKREIRTATPVLERLLQNDDSDSFKIAFSPEILAILNRSSAIKWPEMYALIPRGAVVSILETVRERILDWSLELERQGIRGEGLRFSNEEKFKAQTQTSVLKIAHVGAIYGNVGSGNVARDINVHGVDTGAAARLVEQLSPKVDELVEAGADRHKLEETIETLREELRTSAPSQSRLKPLLNTLKSVLEGATGNLVAVGALQALAQLGA</sequence>
<dbReference type="InterPro" id="IPR041304">
    <property type="entry name" value="AbiTii"/>
</dbReference>
<evidence type="ECO:0000259" key="1">
    <source>
        <dbReference type="Pfam" id="PF18864"/>
    </source>
</evidence>
<gene>
    <name evidence="2" type="ORF">SAMN03080610_00622</name>
</gene>
<dbReference type="OrthoDB" id="6360084at2"/>
<dbReference type="Proteomes" id="UP000199347">
    <property type="component" value="Unassembled WGS sequence"/>
</dbReference>
<proteinExistence type="predicted"/>
<accession>A0A1G5MFE8</accession>
<feature type="domain" description="AbiTii" evidence="1">
    <location>
        <begin position="4"/>
        <end position="185"/>
    </location>
</feature>
<organism evidence="2 3">
    <name type="scientific">Afifella marina DSM 2698</name>
    <dbReference type="NCBI Taxonomy" id="1120955"/>
    <lineage>
        <taxon>Bacteria</taxon>
        <taxon>Pseudomonadati</taxon>
        <taxon>Pseudomonadota</taxon>
        <taxon>Alphaproteobacteria</taxon>
        <taxon>Hyphomicrobiales</taxon>
        <taxon>Afifellaceae</taxon>
        <taxon>Afifella</taxon>
    </lineage>
</organism>